<dbReference type="InterPro" id="IPR001841">
    <property type="entry name" value="Znf_RING"/>
</dbReference>
<dbReference type="Pfam" id="PF13639">
    <property type="entry name" value="zf-RING_2"/>
    <property type="match status" value="1"/>
</dbReference>
<keyword evidence="3" id="KW-0808">Transferase</keyword>
<dbReference type="ExpressionAtlas" id="Q9LK98">
    <property type="expression patterns" value="baseline and differential"/>
</dbReference>
<keyword evidence="5 8" id="KW-0863">Zinc-finger</keyword>
<feature type="domain" description="RING-type" evidence="10">
    <location>
        <begin position="465"/>
        <end position="506"/>
    </location>
</feature>
<dbReference type="GO" id="GO:0061630">
    <property type="term" value="F:ubiquitin protein ligase activity"/>
    <property type="evidence" value="ECO:0000314"/>
    <property type="project" value="TAIR"/>
</dbReference>
<protein>
    <recommendedName>
        <fullName evidence="2">RING-type E3 ubiquitin transferase</fullName>
        <ecNumber evidence="2">2.3.2.27</ecNumber>
    </recommendedName>
</protein>
<dbReference type="PROSITE" id="PS50089">
    <property type="entry name" value="ZF_RING_2"/>
    <property type="match status" value="1"/>
</dbReference>
<evidence type="ECO:0000256" key="1">
    <source>
        <dbReference type="ARBA" id="ARBA00000900"/>
    </source>
</evidence>
<dbReference type="PANTHER" id="PTHR22937:SF201">
    <property type="entry name" value="RING-TYPE E3 UBIQUITIN TRANSFERASE"/>
    <property type="match status" value="1"/>
</dbReference>
<dbReference type="CDD" id="cd16469">
    <property type="entry name" value="RING-H2_RNF24-like"/>
    <property type="match status" value="1"/>
</dbReference>
<dbReference type="GO" id="GO:0008270">
    <property type="term" value="F:zinc ion binding"/>
    <property type="evidence" value="ECO:0007669"/>
    <property type="project" value="UniProtKB-KW"/>
</dbReference>
<evidence type="ECO:0000256" key="5">
    <source>
        <dbReference type="ARBA" id="ARBA00022771"/>
    </source>
</evidence>
<dbReference type="AlphaFoldDB" id="Q9LK98"/>
<keyword evidence="9" id="KW-0732">Signal</keyword>
<dbReference type="PANTHER" id="PTHR22937">
    <property type="entry name" value="E3 UBIQUITIN-PROTEIN LIGASE RNF165"/>
    <property type="match status" value="1"/>
</dbReference>
<reference key="2">
    <citation type="journal article" date="2000" name="Nature">
        <title>Sequence and analysis of chromosome 3 of the plant Arabidopsis thaliana.</title>
        <authorList>
            <consortium name="European Union Chromosome 3 Arabidopsis Sequencing Consortium"/>
            <consortium name="Institute for Genomic Research"/>
            <consortium name="Kazusa DNA Research Institute"/>
            <person name="Salanoubat M."/>
            <person name="Lemcke K."/>
            <person name="Rieger M."/>
            <person name="Ansorge W."/>
            <person name="Unseld M."/>
            <person name="Fartmann B."/>
            <person name="Valle G."/>
            <person name="Blocker H."/>
            <person name="Perez-Alonso M."/>
            <person name="Obermaier B."/>
            <person name="Delseny M."/>
            <person name="Boutry M."/>
            <person name="Grivell L.A."/>
            <person name="Mache R."/>
            <person name="Puigdomenech P."/>
            <person name="De Simone V."/>
            <person name="Choisne N."/>
            <person name="Artiguenave F."/>
            <person name="Robert C."/>
            <person name="Brottier P."/>
            <person name="Wincker P."/>
            <person name="Cattolico L."/>
            <person name="Weissenbach J."/>
            <person name="Saurin W."/>
            <person name="Quetier F."/>
            <person name="Schafer M."/>
            <person name="Muller-Auer S."/>
            <person name="Gabel C."/>
            <person name="Fuchs M."/>
            <person name="Benes V."/>
            <person name="Wurmbach E."/>
            <person name="Drzonek H."/>
            <person name="Erfle H."/>
            <person name="Jordan N."/>
            <person name="Bangert S."/>
            <person name="Wiedelmann R."/>
            <person name="Kranz H."/>
            <person name="Voss H."/>
            <person name="Holland R."/>
            <person name="Brandt P."/>
            <person name="Nyakatura G."/>
            <person name="Vezzi A."/>
            <person name="D'Angelo M."/>
            <person name="Pallavicini A."/>
            <person name="Toppo S."/>
            <person name="Simionati B."/>
            <person name="Conrad A."/>
            <person name="Hornischer K."/>
            <person name="Kauer G."/>
            <person name="Lohnert T.H."/>
            <person name="Nordsiek G."/>
            <person name="Reichelt J."/>
            <person name="Scharfe M."/>
            <person name="Schon O."/>
            <person name="Bargues M."/>
            <person name="Terol J."/>
            <person name="Climent J."/>
            <person name="Navarro P."/>
            <person name="Collado C."/>
            <person name="Perez-Perez A."/>
            <person name="Ottenwalder B."/>
            <person name="Duchemin D."/>
            <person name="Cooke R."/>
            <person name="Laudie M."/>
            <person name="Berger-Llauro C."/>
            <person name="Purnelle B."/>
            <person name="Masuy D."/>
            <person name="de Haan M."/>
            <person name="Maarse A.C."/>
            <person name="Alcaraz J.P."/>
            <person name="Cottet A."/>
            <person name="Casacuberta E."/>
            <person name="Monfort A."/>
            <person name="Argiriou A."/>
            <person name="flores M."/>
            <person name="Liguori R."/>
            <person name="Vitale D."/>
            <person name="Mannhaupt G."/>
            <person name="Haase D."/>
            <person name="Schoof H."/>
            <person name="Rudd S."/>
            <person name="Zaccaria P."/>
            <person name="Mewes H.W."/>
            <person name="Mayer K.F."/>
            <person name="Kaul S."/>
            <person name="Town C.D."/>
            <person name="Koo H.L."/>
            <person name="Tallon L.J."/>
            <person name="Jenkins J."/>
            <person name="Rooney T."/>
            <person name="Rizzo M."/>
            <person name="Walts A."/>
            <person name="Utterback T."/>
            <person name="Fujii C.Y."/>
            <person name="Shea T.P."/>
            <person name="Creasy T.H."/>
            <person name="Haas B."/>
            <person name="Maiti R."/>
            <person name="Wu D."/>
            <person name="Peterson J."/>
            <person name="Van Aken S."/>
            <person name="Pai G."/>
            <person name="Militscher J."/>
            <person name="Sellers P."/>
            <person name="Gill J.E."/>
            <person name="Feldblyum T.V."/>
            <person name="Preuss D."/>
            <person name="Lin X."/>
            <person name="Nierman W.C."/>
            <person name="Salzberg S.L."/>
            <person name="White O."/>
            <person name="Venter J.C."/>
            <person name="Fraser C.M."/>
            <person name="Kaneko T."/>
            <person name="Nakamura Y."/>
            <person name="Sato S."/>
            <person name="Kato T."/>
            <person name="Asamizu E."/>
            <person name="Sasamoto S."/>
            <person name="Kimura T."/>
            <person name="Idesawa K."/>
            <person name="Kawashima K."/>
            <person name="Kishida Y."/>
            <person name="Kiyokawa C."/>
            <person name="Kohara M."/>
            <person name="Matsumoto M."/>
            <person name="Matsuno A."/>
            <person name="Muraki A."/>
            <person name="Nakayama S."/>
            <person name="Nakazaki N."/>
            <person name="Shinpo S."/>
            <person name="Takeuchi C."/>
            <person name="Wada T."/>
            <person name="Watanabe A."/>
            <person name="Yamada M."/>
            <person name="Yasuda M."/>
            <person name="Tabata S."/>
        </authorList>
    </citation>
    <scope>NUCLEOTIDE SEQUENCE [LARGE SCALE GENOMIC DNA]</scope>
    <source>
        <strain>cv. Columbia</strain>
    </source>
</reference>
<keyword evidence="6" id="KW-0833">Ubl conjugation pathway</keyword>
<comment type="catalytic activity">
    <reaction evidence="1">
        <text>S-ubiquitinyl-[E2 ubiquitin-conjugating enzyme]-L-cysteine + [acceptor protein]-L-lysine = [E2 ubiquitin-conjugating enzyme]-L-cysteine + N(6)-ubiquitinyl-[acceptor protein]-L-lysine.</text>
        <dbReference type="EC" id="2.3.2.27"/>
    </reaction>
</comment>
<feature type="chain" id="PRO_5004330050" description="RING-type E3 ubiquitin transferase" evidence="9">
    <location>
        <begin position="25"/>
        <end position="523"/>
    </location>
</feature>
<evidence type="ECO:0000256" key="7">
    <source>
        <dbReference type="ARBA" id="ARBA00022833"/>
    </source>
</evidence>
<organism evidence="11">
    <name type="scientific">Arabidopsis thaliana</name>
    <name type="common">Mouse-ear cress</name>
    <dbReference type="NCBI Taxonomy" id="3702"/>
    <lineage>
        <taxon>Eukaryota</taxon>
        <taxon>Viridiplantae</taxon>
        <taxon>Streptophyta</taxon>
        <taxon>Embryophyta</taxon>
        <taxon>Tracheophyta</taxon>
        <taxon>Spermatophyta</taxon>
        <taxon>Magnoliopsida</taxon>
        <taxon>eudicotyledons</taxon>
        <taxon>Gunneridae</taxon>
        <taxon>Pentapetalae</taxon>
        <taxon>rosids</taxon>
        <taxon>malvids</taxon>
        <taxon>Brassicales</taxon>
        <taxon>Brassicaceae</taxon>
        <taxon>Camelineae</taxon>
        <taxon>Arabidopsis</taxon>
    </lineage>
</organism>
<dbReference type="InterPro" id="IPR045191">
    <property type="entry name" value="MBR1/2-like"/>
</dbReference>
<dbReference type="SUPFAM" id="SSF57850">
    <property type="entry name" value="RING/U-box"/>
    <property type="match status" value="1"/>
</dbReference>
<keyword evidence="4" id="KW-0479">Metal-binding</keyword>
<evidence type="ECO:0000256" key="3">
    <source>
        <dbReference type="ARBA" id="ARBA00022679"/>
    </source>
</evidence>
<evidence type="ECO:0000256" key="9">
    <source>
        <dbReference type="SAM" id="SignalP"/>
    </source>
</evidence>
<keyword evidence="7" id="KW-0862">Zinc</keyword>
<evidence type="ECO:0000256" key="4">
    <source>
        <dbReference type="ARBA" id="ARBA00022723"/>
    </source>
</evidence>
<dbReference type="GO" id="GO:0060776">
    <property type="term" value="P:simple leaf morphogenesis"/>
    <property type="evidence" value="ECO:0000315"/>
    <property type="project" value="TAIR"/>
</dbReference>
<dbReference type="EC" id="2.3.2.27" evidence="2"/>
<evidence type="ECO:0000313" key="11">
    <source>
        <dbReference type="EMBL" id="BAA97070.1"/>
    </source>
</evidence>
<evidence type="ECO:0000259" key="10">
    <source>
        <dbReference type="PROSITE" id="PS50089"/>
    </source>
</evidence>
<dbReference type="TAIR" id="AT3G15070"/>
<evidence type="ECO:0000256" key="8">
    <source>
        <dbReference type="PROSITE-ProRule" id="PRU00175"/>
    </source>
</evidence>
<dbReference type="InterPro" id="IPR013083">
    <property type="entry name" value="Znf_RING/FYVE/PHD"/>
</dbReference>
<reference evidence="11" key="1">
    <citation type="journal article" date="2000" name="DNA Res.">
        <title>Structural analysis of Arabidopsis thaliana chromosome 3. II. Sequence features of the 4,251,695 bp regions covered by 90 P1, TAC and BAC clones.</title>
        <authorList>
            <person name="Nakamura Y."/>
        </authorList>
    </citation>
    <scope>NUCLEOTIDE SEQUENCE [LARGE SCALE GENOMIC DNA]</scope>
</reference>
<dbReference type="Gene3D" id="3.30.40.10">
    <property type="entry name" value="Zinc/RING finger domain, C3HC4 (zinc finger)"/>
    <property type="match status" value="1"/>
</dbReference>
<feature type="signal peptide" evidence="9">
    <location>
        <begin position="1"/>
        <end position="24"/>
    </location>
</feature>
<dbReference type="PhylomeDB" id="Q9LK98"/>
<dbReference type="GO" id="GO:0005634">
    <property type="term" value="C:nucleus"/>
    <property type="evidence" value="ECO:0000314"/>
    <property type="project" value="TAIR"/>
</dbReference>
<evidence type="ECO:0000256" key="6">
    <source>
        <dbReference type="ARBA" id="ARBA00022786"/>
    </source>
</evidence>
<evidence type="ECO:0000256" key="2">
    <source>
        <dbReference type="ARBA" id="ARBA00012483"/>
    </source>
</evidence>
<dbReference type="SMART" id="SM00184">
    <property type="entry name" value="RING"/>
    <property type="match status" value="1"/>
</dbReference>
<name>Q9LK98_ARATH</name>
<dbReference type="EMBL" id="AP000370">
    <property type="protein sequence ID" value="BAA97070.1"/>
    <property type="molecule type" value="Genomic_DNA"/>
</dbReference>
<proteinExistence type="predicted"/>
<accession>Q9LK98</accession>
<sequence length="523" mass="59024">MLQGSFRLIRVGWFLLNFRSFVSSIFDARKVFSATSNMRQRNMMTGSDMEQNSQSFVPHPEPRIGTNYLYPDIPPVNTVPHLEAHSLQEPYDNNSMFYGPPQYHHQHASNLGSGMSTAPNFYVPYVNYEAPPSFLLSHGSNDAVVGVTSTEHERNAHFMDHGFKRKSSEVIPGNSQYPVAPCSFPQLNTSETAPFSFPHFGTYPQPLDQRSVRNRAGAATMDPLLSHGHNNFSQGNYAAHPFPPLGSIWYDQHCNGNRSDGSSSLWSQAPAVPYMHGNIATGSIESGNVCFPRYHETSSSRNPTPSVYQRNHYISHHPVPPPPIVYPHMPSASYAETLHPASYSHMGQVQSTGFRINQYPGEDFVPAAILRHRELPHFRAMPANENAFWEVGDFYNAVNYVDHHQDMRLDIEDMSYEELLALSDQIGTVKTGLSSEDVKELLKRRTSTRINLEEGPSTDLETDSCTICQENYKNEDKIATLDCMHKYHAECLKKWLVIKNVCPICKSEALVIEKKKKLRLSSR</sequence>